<dbReference type="PATRIC" id="fig|754477.3.peg.16"/>
<keyword evidence="6 9" id="KW-0238">DNA-binding</keyword>
<dbReference type="GO" id="GO:0006355">
    <property type="term" value="P:regulation of DNA-templated transcription"/>
    <property type="evidence" value="ECO:0007669"/>
    <property type="project" value="UniProtKB-UniRule"/>
</dbReference>
<evidence type="ECO:0000256" key="1">
    <source>
        <dbReference type="ARBA" id="ARBA00022741"/>
    </source>
</evidence>
<dbReference type="HAMAP" id="MF_01821">
    <property type="entry name" value="Helicase_RapA"/>
    <property type="match status" value="1"/>
</dbReference>
<proteinExistence type="inferred from homology"/>
<dbReference type="InterPro" id="IPR022737">
    <property type="entry name" value="RapA_C"/>
</dbReference>
<dbReference type="SUPFAM" id="SSF52540">
    <property type="entry name" value="P-loop containing nucleoside triphosphate hydrolases"/>
    <property type="match status" value="2"/>
</dbReference>
<dbReference type="OrthoDB" id="9814088at2"/>
<keyword evidence="2 9" id="KW-0378">Hydrolase</keyword>
<dbReference type="GO" id="GO:0004386">
    <property type="term" value="F:helicase activity"/>
    <property type="evidence" value="ECO:0007669"/>
    <property type="project" value="UniProtKB-UniRule"/>
</dbReference>
<dbReference type="CDD" id="cd18011">
    <property type="entry name" value="DEXDc_RapA"/>
    <property type="match status" value="1"/>
</dbReference>
<evidence type="ECO:0000313" key="12">
    <source>
        <dbReference type="EMBL" id="AFJ01201.1"/>
    </source>
</evidence>
<evidence type="ECO:0000313" key="13">
    <source>
        <dbReference type="Proteomes" id="UP000009145"/>
    </source>
</evidence>
<dbReference type="RefSeq" id="WP_014702654.1">
    <property type="nucleotide sequence ID" value="NC_017856.1"/>
</dbReference>
<evidence type="ECO:0000256" key="7">
    <source>
        <dbReference type="ARBA" id="ARBA00023159"/>
    </source>
</evidence>
<dbReference type="InterPro" id="IPR027417">
    <property type="entry name" value="P-loop_NTPase"/>
</dbReference>
<organism evidence="12 13">
    <name type="scientific">Methylophaga frappieri (strain ATCC BAA-2434 / DSM 25690 / JAM7)</name>
    <dbReference type="NCBI Taxonomy" id="754477"/>
    <lineage>
        <taxon>Bacteria</taxon>
        <taxon>Pseudomonadati</taxon>
        <taxon>Pseudomonadota</taxon>
        <taxon>Gammaproteobacteria</taxon>
        <taxon>Thiotrichales</taxon>
        <taxon>Piscirickettsiaceae</taxon>
        <taxon>Methylophaga</taxon>
    </lineage>
</organism>
<evidence type="ECO:0000256" key="6">
    <source>
        <dbReference type="ARBA" id="ARBA00023125"/>
    </source>
</evidence>
<comment type="similarity">
    <text evidence="9">Belongs to the SNF2/RAD54 helicase family. RapA subfamily.</text>
</comment>
<dbReference type="InterPro" id="IPR023949">
    <property type="entry name" value="Helicase_RapA"/>
</dbReference>
<reference evidence="12 13" key="1">
    <citation type="journal article" date="2012" name="J. Bacteriol.">
        <title>Complete genome sequences of Methylophaga sp. strain JAM1 and Methylophaga sp. strain JAM7.</title>
        <authorList>
            <person name="Villeneuve C."/>
            <person name="Martineau C."/>
            <person name="Mauffrey F."/>
            <person name="Villemur R."/>
        </authorList>
    </citation>
    <scope>NUCLEOTIDE SEQUENCE [LARGE SCALE GENOMIC DNA]</scope>
    <source>
        <strain evidence="12 13">JAM7</strain>
    </source>
</reference>
<evidence type="ECO:0000256" key="5">
    <source>
        <dbReference type="ARBA" id="ARBA00023015"/>
    </source>
</evidence>
<dbReference type="CDD" id="cd18793">
    <property type="entry name" value="SF2_C_SNF"/>
    <property type="match status" value="1"/>
</dbReference>
<dbReference type="InterPro" id="IPR040766">
    <property type="entry name" value="Tudor_2_RapA"/>
</dbReference>
<dbReference type="Pfam" id="PF18337">
    <property type="entry name" value="Tudor_RapA"/>
    <property type="match status" value="1"/>
</dbReference>
<dbReference type="KEGG" id="mec:Q7C_16"/>
<dbReference type="GO" id="GO:0016817">
    <property type="term" value="F:hydrolase activity, acting on acid anhydrides"/>
    <property type="evidence" value="ECO:0007669"/>
    <property type="project" value="InterPro"/>
</dbReference>
<dbReference type="InterPro" id="IPR001650">
    <property type="entry name" value="Helicase_C-like"/>
</dbReference>
<dbReference type="GO" id="GO:0003677">
    <property type="term" value="F:DNA binding"/>
    <property type="evidence" value="ECO:0007669"/>
    <property type="project" value="UniProtKB-KW"/>
</dbReference>
<dbReference type="Gene3D" id="6.10.140.1500">
    <property type="match status" value="1"/>
</dbReference>
<feature type="domain" description="Helicase C-terminal" evidence="11">
    <location>
        <begin position="453"/>
        <end position="617"/>
    </location>
</feature>
<evidence type="ECO:0000256" key="9">
    <source>
        <dbReference type="HAMAP-Rule" id="MF_01821"/>
    </source>
</evidence>
<dbReference type="InterPro" id="IPR014001">
    <property type="entry name" value="Helicase_ATP-bd"/>
</dbReference>
<dbReference type="InterPro" id="IPR000330">
    <property type="entry name" value="SNF2_N"/>
</dbReference>
<evidence type="ECO:0000259" key="10">
    <source>
        <dbReference type="PROSITE" id="PS51192"/>
    </source>
</evidence>
<dbReference type="InterPro" id="IPR049730">
    <property type="entry name" value="SNF2/RAD54-like_C"/>
</dbReference>
<feature type="binding site" evidence="9">
    <location>
        <begin position="178"/>
        <end position="185"/>
    </location>
    <ligand>
        <name>ATP</name>
        <dbReference type="ChEBI" id="CHEBI:30616"/>
    </ligand>
</feature>
<keyword evidence="5 9" id="KW-0805">Transcription regulation</keyword>
<dbReference type="Gene3D" id="3.40.50.10810">
    <property type="entry name" value="Tandem AAA-ATPase domain"/>
    <property type="match status" value="1"/>
</dbReference>
<dbReference type="Pfam" id="PF12137">
    <property type="entry name" value="RapA_C"/>
    <property type="match status" value="1"/>
</dbReference>
<keyword evidence="13" id="KW-1185">Reference proteome</keyword>
<feature type="short sequence motif" description="DEAH box" evidence="9">
    <location>
        <begin position="281"/>
        <end position="284"/>
    </location>
</feature>
<evidence type="ECO:0000259" key="11">
    <source>
        <dbReference type="PROSITE" id="PS51194"/>
    </source>
</evidence>
<protein>
    <recommendedName>
        <fullName evidence="9">RNA polymerase-associated protein RapA</fullName>
        <ecNumber evidence="9">3.6.4.-</ecNumber>
    </recommendedName>
    <alternativeName>
        <fullName evidence="9">ATP-dependent helicase HepA</fullName>
    </alternativeName>
</protein>
<dbReference type="Pfam" id="PF00176">
    <property type="entry name" value="SNF2-rel_dom"/>
    <property type="match status" value="1"/>
</dbReference>
<keyword evidence="7 9" id="KW-0010">Activator</keyword>
<keyword evidence="1 9" id="KW-0547">Nucleotide-binding</keyword>
<name>I1YE58_METFJ</name>
<evidence type="ECO:0000256" key="4">
    <source>
        <dbReference type="ARBA" id="ARBA00022840"/>
    </source>
</evidence>
<dbReference type="GO" id="GO:0005524">
    <property type="term" value="F:ATP binding"/>
    <property type="evidence" value="ECO:0007669"/>
    <property type="project" value="UniProtKB-UniRule"/>
</dbReference>
<dbReference type="Pfam" id="PF00271">
    <property type="entry name" value="Helicase_C"/>
    <property type="match status" value="1"/>
</dbReference>
<dbReference type="PROSITE" id="PS51192">
    <property type="entry name" value="HELICASE_ATP_BIND_1"/>
    <property type="match status" value="1"/>
</dbReference>
<dbReference type="PROSITE" id="PS51194">
    <property type="entry name" value="HELICASE_CTER"/>
    <property type="match status" value="1"/>
</dbReference>
<dbReference type="Gene3D" id="3.30.360.80">
    <property type="match status" value="1"/>
</dbReference>
<dbReference type="InterPro" id="IPR040765">
    <property type="entry name" value="Tudor_1_RapA"/>
</dbReference>
<dbReference type="Pfam" id="PF18339">
    <property type="entry name" value="Tudor_1_RapA"/>
    <property type="match status" value="1"/>
</dbReference>
<sequence>MPEENFAVGQRWVSHTESELGLGCISEVQGRSIEVSFPAADAIRRYAVNNAPLARVRFEPNDIVFDQSGNQLIVQDYQEHNNCLIYACQNDQGTLQVLPEQDLQNSIQFRDPGKRLFIGQIDKNKQFVLRRKALEYDHLSQKSPLYGLMGARVQLLPHQIYIAAQAAQRLSPRLLLADEVGLGKTIEAGLIMHQQWLAGRARRVLVIVPEPLLHQWLVEMLRRFNLHFTLIDAERFTAIHDSGENPFESNQLILTSMKTLLSDTVISSAVTDAQWDMLVVDEAHHLQWQAEKASADYQLVAKLSELVPAVLLLTATPQQTGLASHFARLRLLDPARFSSLAQFEQEEQAYQQITMLIECLLTATDVQSLMQSTHFNALTEKLDQHTLQKLLEPETFAIARQQAFRQLLDYFGTGRLLYRNTRQNVGDFPKRILQRYPLPEDTTEQPWPESDPRIDWLLSWLQSFKPAKALLICQQAEMASELEAFLRVRHGLRTAVFHENMSLLQRDRAAAYFAEQESGAQLLICSEIGSEGRNFQFCHDLVCLDLPQHPDILEQRIGRLDRIGQRHPVTIHVPYIEHSAQHHLLDWYDKGMDAFSEVQTIGENLYQQFSAQLQSVMVSPQDDVAIKALIRETRQQYQILKTQEQTGREKLLAWHSFDPAEAENLLAELESASRPIELADFISDFCDAFGIDHQSHSADTVILMPSEQMQQQDLPALPEEGITGTFQRHKALSREDIAFFSWEHPLIRSAIDTVLSHELGNTAFCTLTDERFPAGTLLIESLCYFDIPAPPGLHSQRYLPCQYRRLVLDEKGRQLTESLPSEILDPLAGRIDKPTARQLVSHARNQIELLIRQTWQTLQHDTQKWINSANHAVEQEINAEVSRLETLQSIQGNSLKAEISLWQHRQSQLLSAISTGQWRLDAIRVIIVTNN</sequence>
<comment type="function">
    <text evidence="9">Transcription regulator that activates transcription by stimulating RNA polymerase (RNAP) recycling in case of stress conditions such as supercoiled DNA or high salt concentrations. Probably acts by releasing the RNAP, when it is trapped or immobilized on tightly supercoiled DNA. Does not activate transcription on linear DNA. Probably not involved in DNA repair.</text>
</comment>
<evidence type="ECO:0000256" key="3">
    <source>
        <dbReference type="ARBA" id="ARBA00022806"/>
    </source>
</evidence>
<dbReference type="AlphaFoldDB" id="I1YE58"/>
<keyword evidence="3 9" id="KW-0347">Helicase</keyword>
<accession>I1YE58</accession>
<dbReference type="Gene3D" id="6.10.140.2230">
    <property type="match status" value="1"/>
</dbReference>
<keyword evidence="4 9" id="KW-0067">ATP-binding</keyword>
<keyword evidence="8 9" id="KW-0804">Transcription</keyword>
<dbReference type="InterPro" id="IPR038718">
    <property type="entry name" value="SNF2-like_sf"/>
</dbReference>
<dbReference type="Proteomes" id="UP000009145">
    <property type="component" value="Chromosome"/>
</dbReference>
<gene>
    <name evidence="9" type="primary">rapA</name>
    <name evidence="12" type="ordered locus">Q7C_16</name>
</gene>
<dbReference type="SMART" id="SM00487">
    <property type="entry name" value="DEXDc"/>
    <property type="match status" value="1"/>
</dbReference>
<dbReference type="SMART" id="SM00490">
    <property type="entry name" value="HELICc"/>
    <property type="match status" value="1"/>
</dbReference>
<evidence type="ECO:0000256" key="8">
    <source>
        <dbReference type="ARBA" id="ARBA00023163"/>
    </source>
</evidence>
<dbReference type="Gene3D" id="2.30.30.140">
    <property type="match status" value="1"/>
</dbReference>
<evidence type="ECO:0000256" key="2">
    <source>
        <dbReference type="ARBA" id="ARBA00022801"/>
    </source>
</evidence>
<dbReference type="PANTHER" id="PTHR45766:SF6">
    <property type="entry name" value="SWI_SNF-RELATED MATRIX-ASSOCIATED ACTIN-DEPENDENT REGULATOR OF CHROMATIN SUBFAMILY A-LIKE PROTEIN 1"/>
    <property type="match status" value="1"/>
</dbReference>
<dbReference type="PANTHER" id="PTHR45766">
    <property type="entry name" value="DNA ANNEALING HELICASE AND ENDONUCLEASE ZRANB3 FAMILY MEMBER"/>
    <property type="match status" value="1"/>
</dbReference>
<feature type="domain" description="Helicase ATP-binding" evidence="10">
    <location>
        <begin position="165"/>
        <end position="335"/>
    </location>
</feature>
<dbReference type="EC" id="3.6.4.-" evidence="9"/>
<dbReference type="Gene3D" id="3.40.50.300">
    <property type="entry name" value="P-loop containing nucleotide triphosphate hydrolases"/>
    <property type="match status" value="1"/>
</dbReference>
<dbReference type="EMBL" id="CP003380">
    <property type="protein sequence ID" value="AFJ01201.1"/>
    <property type="molecule type" value="Genomic_DNA"/>
</dbReference>
<dbReference type="Gene3D" id="2.30.30.930">
    <property type="match status" value="1"/>
</dbReference>
<dbReference type="STRING" id="754477.Q7C_16"/>
<dbReference type="InterPro" id="IPR057342">
    <property type="entry name" value="DEXDc_RapA"/>
</dbReference>
<comment type="subunit">
    <text evidence="9">Interacts with the RNAP. Has a higher affinity for the core RNAP than for the holoenzyme. Its ATPase activity is stimulated by binding to RNAP.</text>
</comment>
<dbReference type="eggNOG" id="COG0553">
    <property type="taxonomic scope" value="Bacteria"/>
</dbReference>
<dbReference type="HOGENOM" id="CLU_011520_0_0_6"/>